<feature type="non-terminal residue" evidence="1">
    <location>
        <position position="1"/>
    </location>
</feature>
<evidence type="ECO:0000313" key="2">
    <source>
        <dbReference type="Proteomes" id="UP000007800"/>
    </source>
</evidence>
<evidence type="ECO:0000313" key="1">
    <source>
        <dbReference type="EMBL" id="EER16986.1"/>
    </source>
</evidence>
<dbReference type="GeneID" id="9053044"/>
<gene>
    <name evidence="1" type="ORF">Pmar_PMAR017883</name>
</gene>
<keyword evidence="2" id="KW-1185">Reference proteome</keyword>
<dbReference type="RefSeq" id="XP_002785190.1">
    <property type="nucleotide sequence ID" value="XM_002785144.1"/>
</dbReference>
<organism evidence="2">
    <name type="scientific">Perkinsus marinus (strain ATCC 50983 / TXsc)</name>
    <dbReference type="NCBI Taxonomy" id="423536"/>
    <lineage>
        <taxon>Eukaryota</taxon>
        <taxon>Sar</taxon>
        <taxon>Alveolata</taxon>
        <taxon>Perkinsozoa</taxon>
        <taxon>Perkinsea</taxon>
        <taxon>Perkinsida</taxon>
        <taxon>Perkinsidae</taxon>
        <taxon>Perkinsus</taxon>
    </lineage>
</organism>
<dbReference type="EMBL" id="GG672521">
    <property type="protein sequence ID" value="EER16986.1"/>
    <property type="molecule type" value="Genomic_DNA"/>
</dbReference>
<name>C5KEW0_PERM5</name>
<protein>
    <submittedName>
        <fullName evidence="1">Uncharacterized protein</fullName>
    </submittedName>
</protein>
<sequence length="54" mass="5737">ISIIEAGTAGSTVIVRERQVPERSKFSVTGPTKEVGSSEYPGARCLMSAKNLVK</sequence>
<reference evidence="1 2" key="1">
    <citation type="submission" date="2008-07" db="EMBL/GenBank/DDBJ databases">
        <authorList>
            <person name="El-Sayed N."/>
            <person name="Caler E."/>
            <person name="Inman J."/>
            <person name="Amedeo P."/>
            <person name="Hass B."/>
            <person name="Wortman J."/>
        </authorList>
    </citation>
    <scope>NUCLEOTIDE SEQUENCE [LARGE SCALE GENOMIC DNA]</scope>
    <source>
        <strain evidence="2">ATCC 50983 / TXsc</strain>
    </source>
</reference>
<accession>C5KEW0</accession>
<dbReference type="InParanoid" id="C5KEW0"/>
<proteinExistence type="predicted"/>
<dbReference type="Proteomes" id="UP000007800">
    <property type="component" value="Unassembled WGS sequence"/>
</dbReference>
<dbReference type="OrthoDB" id="10402277at2759"/>
<dbReference type="AlphaFoldDB" id="C5KEW0"/>